<dbReference type="EMBL" id="CAJPEV010001916">
    <property type="protein sequence ID" value="CAG0894871.1"/>
    <property type="molecule type" value="Genomic_DNA"/>
</dbReference>
<dbReference type="InterPro" id="IPR010926">
    <property type="entry name" value="Myosin_TH1"/>
</dbReference>
<dbReference type="EMBL" id="LR901433">
    <property type="protein sequence ID" value="CAD7248595.1"/>
    <property type="molecule type" value="Genomic_DNA"/>
</dbReference>
<dbReference type="GO" id="GO:0009888">
    <property type="term" value="P:tissue development"/>
    <property type="evidence" value="ECO:0007669"/>
    <property type="project" value="UniProtKB-ARBA"/>
</dbReference>
<dbReference type="GO" id="GO:0016459">
    <property type="term" value="C:myosin complex"/>
    <property type="evidence" value="ECO:0007669"/>
    <property type="project" value="UniProtKB-KW"/>
</dbReference>
<dbReference type="Gene3D" id="1.10.10.820">
    <property type="match status" value="1"/>
</dbReference>
<dbReference type="FunFam" id="1.10.10.820:FF:000001">
    <property type="entry name" value="Myosin heavy chain"/>
    <property type="match status" value="1"/>
</dbReference>
<evidence type="ECO:0000256" key="7">
    <source>
        <dbReference type="ARBA" id="ARBA00023203"/>
    </source>
</evidence>
<evidence type="ECO:0000256" key="8">
    <source>
        <dbReference type="PROSITE-ProRule" id="PRU00782"/>
    </source>
</evidence>
<keyword evidence="6" id="KW-0505">Motor protein</keyword>
<evidence type="ECO:0000259" key="9">
    <source>
        <dbReference type="PROSITE" id="PS51456"/>
    </source>
</evidence>
<dbReference type="InterPro" id="IPR027417">
    <property type="entry name" value="P-loop_NTPase"/>
</dbReference>
<dbReference type="GO" id="GO:0005524">
    <property type="term" value="F:ATP binding"/>
    <property type="evidence" value="ECO:0007669"/>
    <property type="project" value="UniProtKB-KW"/>
</dbReference>
<dbReference type="GO" id="GO:0000146">
    <property type="term" value="F:microfilament motor activity"/>
    <property type="evidence" value="ECO:0007669"/>
    <property type="project" value="TreeGrafter"/>
</dbReference>
<organism evidence="11">
    <name type="scientific">Darwinula stevensoni</name>
    <dbReference type="NCBI Taxonomy" id="69355"/>
    <lineage>
        <taxon>Eukaryota</taxon>
        <taxon>Metazoa</taxon>
        <taxon>Ecdysozoa</taxon>
        <taxon>Arthropoda</taxon>
        <taxon>Crustacea</taxon>
        <taxon>Oligostraca</taxon>
        <taxon>Ostracoda</taxon>
        <taxon>Podocopa</taxon>
        <taxon>Podocopida</taxon>
        <taxon>Darwinulocopina</taxon>
        <taxon>Darwinuloidea</taxon>
        <taxon>Darwinulidae</taxon>
        <taxon>Darwinula</taxon>
    </lineage>
</organism>
<reference evidence="11" key="1">
    <citation type="submission" date="2020-11" db="EMBL/GenBank/DDBJ databases">
        <authorList>
            <person name="Tran Van P."/>
        </authorList>
    </citation>
    <scope>NUCLEOTIDE SEQUENCE</scope>
</reference>
<feature type="domain" description="Myosin motor" evidence="9">
    <location>
        <begin position="1"/>
        <end position="611"/>
    </location>
</feature>
<evidence type="ECO:0000259" key="10">
    <source>
        <dbReference type="PROSITE" id="PS51757"/>
    </source>
</evidence>
<dbReference type="GO" id="GO:0005737">
    <property type="term" value="C:cytoplasm"/>
    <property type="evidence" value="ECO:0007669"/>
    <property type="project" value="TreeGrafter"/>
</dbReference>
<dbReference type="Gene3D" id="1.20.120.720">
    <property type="entry name" value="Myosin VI head, motor domain, U50 subdomain"/>
    <property type="match status" value="2"/>
</dbReference>
<evidence type="ECO:0000256" key="2">
    <source>
        <dbReference type="ARBA" id="ARBA00022741"/>
    </source>
</evidence>
<evidence type="ECO:0000313" key="12">
    <source>
        <dbReference type="Proteomes" id="UP000677054"/>
    </source>
</evidence>
<dbReference type="Gene3D" id="3.40.850.10">
    <property type="entry name" value="Kinesin motor domain"/>
    <property type="match status" value="2"/>
</dbReference>
<dbReference type="PRINTS" id="PR00193">
    <property type="entry name" value="MYOSINHEAVY"/>
</dbReference>
<keyword evidence="5 8" id="KW-0518">Myosin</keyword>
<comment type="caution">
    <text evidence="8">Lacks conserved residue(s) required for the propagation of feature annotation.</text>
</comment>
<dbReference type="AlphaFoldDB" id="A0A7R8XFC4"/>
<keyword evidence="12" id="KW-1185">Reference proteome</keyword>
<keyword evidence="4" id="KW-0446">Lipid-binding</keyword>
<dbReference type="Pfam" id="PF06017">
    <property type="entry name" value="Myosin_TH1"/>
    <property type="match status" value="1"/>
</dbReference>
<proteinExistence type="inferred from homology"/>
<dbReference type="GO" id="GO:0005886">
    <property type="term" value="C:plasma membrane"/>
    <property type="evidence" value="ECO:0007669"/>
    <property type="project" value="TreeGrafter"/>
</dbReference>
<dbReference type="PROSITE" id="PS51456">
    <property type="entry name" value="MYOSIN_MOTOR"/>
    <property type="match status" value="1"/>
</dbReference>
<name>A0A7R8XFC4_9CRUS</name>
<evidence type="ECO:0000256" key="6">
    <source>
        <dbReference type="ARBA" id="ARBA00023175"/>
    </source>
</evidence>
<dbReference type="GO" id="GO:0006897">
    <property type="term" value="P:endocytosis"/>
    <property type="evidence" value="ECO:0007669"/>
    <property type="project" value="TreeGrafter"/>
</dbReference>
<keyword evidence="3" id="KW-0067">ATP-binding</keyword>
<evidence type="ECO:0000256" key="5">
    <source>
        <dbReference type="ARBA" id="ARBA00023123"/>
    </source>
</evidence>
<gene>
    <name evidence="11" type="ORF">DSTB1V02_LOCUS8406</name>
</gene>
<dbReference type="GO" id="GO:0030048">
    <property type="term" value="P:actin filament-based movement"/>
    <property type="evidence" value="ECO:0007669"/>
    <property type="project" value="TreeGrafter"/>
</dbReference>
<dbReference type="GO" id="GO:0005546">
    <property type="term" value="F:phosphatidylinositol-4,5-bisphosphate binding"/>
    <property type="evidence" value="ECO:0007669"/>
    <property type="project" value="UniProtKB-ARBA"/>
</dbReference>
<feature type="domain" description="TH1" evidence="10">
    <location>
        <begin position="643"/>
        <end position="794"/>
    </location>
</feature>
<accession>A0A7R8XFC4</accession>
<keyword evidence="7 8" id="KW-0009">Actin-binding</keyword>
<dbReference type="GO" id="GO:0005902">
    <property type="term" value="C:microvillus"/>
    <property type="evidence" value="ECO:0007669"/>
    <property type="project" value="TreeGrafter"/>
</dbReference>
<protein>
    <submittedName>
        <fullName evidence="11">Uncharacterized protein</fullName>
    </submittedName>
</protein>
<evidence type="ECO:0000256" key="4">
    <source>
        <dbReference type="ARBA" id="ARBA00023121"/>
    </source>
</evidence>
<dbReference type="GO" id="GO:0007368">
    <property type="term" value="P:determination of left/right symmetry"/>
    <property type="evidence" value="ECO:0007669"/>
    <property type="project" value="UniProtKB-ARBA"/>
</dbReference>
<dbReference type="PANTHER" id="PTHR13140">
    <property type="entry name" value="MYOSIN"/>
    <property type="match status" value="1"/>
</dbReference>
<evidence type="ECO:0000256" key="3">
    <source>
        <dbReference type="ARBA" id="ARBA00022840"/>
    </source>
</evidence>
<sequence>MGLLPFGEPVDGHILSYLLEKSRVVHQSPGERNFHIFYQLLAGAEDGLLQDLGLNREASQYYYLSQVKHSESTSSSLSDAAQFQAVRSAMRVCDISNDDETKMFQIIAGILHLGDVGFSAEESRAIVQNKDKVRLAAKVCDRESSILCSRTYEVVHKNEMWIPIGLLSDTGRTIGFTECRPAKRPTRSLVSLDAMPDSRAVPSQMLGTTEADLSRALTNRSIEAKGDFVQTPLTRDDAIYARDALAKAVYQRLFSWVVSHLNESLEAQITQKRRLMGILDIYGFEVFGQNSFQQFCINYCNEKLQQLFIELTLKSEQEEYLKEGIEWTPVQYFNNKIICELIDKNHGGMISLLDEECLRPGDRTDTTFLNKINTVLGSHAHFKRAKTNVGKRSSIDSLDEFCLVHYAGDVTYKVRGFLDKNNDLLFRDLKEAMSESSNEIVRACFPKEEILAKKRPPTVATQFKDSLQSLTKTLIREEPSYIRCIKPNDLKQPGRTAAKPAIPCPWYYRRDYVAGQFNENVVRHQVKYLGLMENLRVRRAGFAYRRLYEAFLHRYKSLCPDTWPTYRGNPRSGVERLVKFLGYKNDEYRLGETKIFIRLPQTLFATEDAYQRRKHELATLIFLKEEVAFEFESSSCPARGGKKSSYKGSIGKPFVGNRLDSTLDEKRKGIFEAGIRRDPEKTRYCTRVTKYNRRGHKPQNWILILTSGTLYLLDEMWKLKHSIPLSALKTVTVTNLADNFVLLRIPQELKREKVRDGKLEPNASLRFLIRRTARKGKVIWGHRFSSRFRSAVAG</sequence>
<dbReference type="GO" id="GO:0007015">
    <property type="term" value="P:actin filament organization"/>
    <property type="evidence" value="ECO:0007669"/>
    <property type="project" value="TreeGrafter"/>
</dbReference>
<dbReference type="FunFam" id="1.20.58.530:FF:000004">
    <property type="entry name" value="Unconventional myosin ID"/>
    <property type="match status" value="1"/>
</dbReference>
<dbReference type="Gene3D" id="1.20.58.530">
    <property type="match status" value="1"/>
</dbReference>
<dbReference type="InterPro" id="IPR036961">
    <property type="entry name" value="Kinesin_motor_dom_sf"/>
</dbReference>
<dbReference type="Pfam" id="PF00063">
    <property type="entry name" value="Myosin_head"/>
    <property type="match status" value="3"/>
</dbReference>
<comment type="similarity">
    <text evidence="1 8">Belongs to the TRAFAC class myosin-kinesin ATPase superfamily. Myosin family.</text>
</comment>
<dbReference type="GO" id="GO:0051015">
    <property type="term" value="F:actin filament binding"/>
    <property type="evidence" value="ECO:0007669"/>
    <property type="project" value="TreeGrafter"/>
</dbReference>
<dbReference type="OrthoDB" id="6108017at2759"/>
<dbReference type="SMART" id="SM00242">
    <property type="entry name" value="MYSc"/>
    <property type="match status" value="1"/>
</dbReference>
<dbReference type="PROSITE" id="PS51757">
    <property type="entry name" value="TH1"/>
    <property type="match status" value="1"/>
</dbReference>
<dbReference type="PANTHER" id="PTHR13140:SF679">
    <property type="entry name" value="UNCONVENTIONAL MYOSIN IC"/>
    <property type="match status" value="1"/>
</dbReference>
<keyword evidence="2" id="KW-0547">Nucleotide-binding</keyword>
<dbReference type="Proteomes" id="UP000677054">
    <property type="component" value="Unassembled WGS sequence"/>
</dbReference>
<evidence type="ECO:0000313" key="11">
    <source>
        <dbReference type="EMBL" id="CAD7248595.1"/>
    </source>
</evidence>
<dbReference type="Gene3D" id="1.20.5.4820">
    <property type="match status" value="1"/>
</dbReference>
<dbReference type="SUPFAM" id="SSF52540">
    <property type="entry name" value="P-loop containing nucleoside triphosphate hydrolases"/>
    <property type="match status" value="1"/>
</dbReference>
<dbReference type="InterPro" id="IPR001609">
    <property type="entry name" value="Myosin_head_motor_dom-like"/>
</dbReference>
<evidence type="ECO:0000256" key="1">
    <source>
        <dbReference type="ARBA" id="ARBA00008314"/>
    </source>
</evidence>